<dbReference type="InterPro" id="IPR029058">
    <property type="entry name" value="AB_hydrolase_fold"/>
</dbReference>
<comment type="caution">
    <text evidence="1">The sequence shown here is derived from an EMBL/GenBank/DDBJ whole genome shotgun (WGS) entry which is preliminary data.</text>
</comment>
<dbReference type="RefSeq" id="WP_172160401.1">
    <property type="nucleotide sequence ID" value="NZ_WOEZ01000018.1"/>
</dbReference>
<accession>A0A972NHU9</accession>
<keyword evidence="2" id="KW-1185">Reference proteome</keyword>
<reference evidence="1 2" key="1">
    <citation type="submission" date="2019-11" db="EMBL/GenBank/DDBJ databases">
        <title>Metabolism of dissolved organic matter in forest soils.</title>
        <authorList>
            <person name="Cyle K.T."/>
            <person name="Wilhelm R.C."/>
            <person name="Martinez C.E."/>
        </authorList>
    </citation>
    <scope>NUCLEOTIDE SEQUENCE [LARGE SCALE GENOMIC DNA]</scope>
    <source>
        <strain evidence="1 2">5N</strain>
    </source>
</reference>
<dbReference type="Gene3D" id="3.40.50.1820">
    <property type="entry name" value="alpha/beta hydrolase"/>
    <property type="match status" value="1"/>
</dbReference>
<evidence type="ECO:0000313" key="2">
    <source>
        <dbReference type="Proteomes" id="UP000655523"/>
    </source>
</evidence>
<dbReference type="Proteomes" id="UP000655523">
    <property type="component" value="Unassembled WGS sequence"/>
</dbReference>
<dbReference type="EMBL" id="WOEZ01000018">
    <property type="protein sequence ID" value="NPT53628.1"/>
    <property type="molecule type" value="Genomic_DNA"/>
</dbReference>
<protein>
    <recommendedName>
        <fullName evidence="3">Alpha/beta hydrolase</fullName>
    </recommendedName>
</protein>
<name>A0A972NHU9_9BURK</name>
<gene>
    <name evidence="1" type="ORF">GNZ13_03110</name>
</gene>
<evidence type="ECO:0000313" key="1">
    <source>
        <dbReference type="EMBL" id="NPT53628.1"/>
    </source>
</evidence>
<dbReference type="SUPFAM" id="SSF53474">
    <property type="entry name" value="alpha/beta-Hydrolases"/>
    <property type="match status" value="1"/>
</dbReference>
<sequence>MKRVLDASKTSNPEVRPSSIDLDALVFVHGFLDSQAAWNPLIKALAHTGIPALAVQQI</sequence>
<evidence type="ECO:0008006" key="3">
    <source>
        <dbReference type="Google" id="ProtNLM"/>
    </source>
</evidence>
<dbReference type="AlphaFoldDB" id="A0A972NHU9"/>
<proteinExistence type="predicted"/>
<organism evidence="1 2">
    <name type="scientific">Paraburkholderia elongata</name>
    <dbReference type="NCBI Taxonomy" id="2675747"/>
    <lineage>
        <taxon>Bacteria</taxon>
        <taxon>Pseudomonadati</taxon>
        <taxon>Pseudomonadota</taxon>
        <taxon>Betaproteobacteria</taxon>
        <taxon>Burkholderiales</taxon>
        <taxon>Burkholderiaceae</taxon>
        <taxon>Paraburkholderia</taxon>
    </lineage>
</organism>